<dbReference type="Pfam" id="PF13966">
    <property type="entry name" value="zf-RVT"/>
    <property type="match status" value="1"/>
</dbReference>
<dbReference type="EMBL" id="CAMAPE010000045">
    <property type="protein sequence ID" value="CAH9104125.1"/>
    <property type="molecule type" value="Genomic_DNA"/>
</dbReference>
<keyword evidence="4" id="KW-1185">Reference proteome</keyword>
<evidence type="ECO:0000259" key="1">
    <source>
        <dbReference type="Pfam" id="PF13456"/>
    </source>
</evidence>
<proteinExistence type="predicted"/>
<evidence type="ECO:0000313" key="3">
    <source>
        <dbReference type="EMBL" id="CAH9104125.1"/>
    </source>
</evidence>
<feature type="non-terminal residue" evidence="3">
    <location>
        <position position="358"/>
    </location>
</feature>
<sequence>MFPDKSPGPDGMSPGFYRHFWDVVGPDVIKFCSEVFESDNSLLFFRAMHDEASLIKEALSDYERASGQVCNGCLPLRDNLQKRRVDCPDSCGSCGDARESAEHIFRLCSVVREAWEAMSWKWTEGTVLPFVEQINLEFRNRRKETLEKLVWGCWALWCERNQRVWQGKSSSMQQIIHRAQSMVDGWSQAQAARRVKVQRELSAASSWCRPAAGKMKLNVDAAVRTNGCGLGWCVRDDRGRFVAGAALPWPGSLSPLSAELVGVREALSWVKDNGWLEIEVESDASRAISEILHGSSCSLVGFLGEDIRDSANYFSSISFCHIKRSANKPAHALASAACSMSDLRSWFYSPPGFVISVL</sequence>
<dbReference type="InterPro" id="IPR012337">
    <property type="entry name" value="RNaseH-like_sf"/>
</dbReference>
<comment type="caution">
    <text evidence="3">The sequence shown here is derived from an EMBL/GenBank/DDBJ whole genome shotgun (WGS) entry which is preliminary data.</text>
</comment>
<dbReference type="GO" id="GO:0004523">
    <property type="term" value="F:RNA-DNA hybrid ribonuclease activity"/>
    <property type="evidence" value="ECO:0007669"/>
    <property type="project" value="InterPro"/>
</dbReference>
<dbReference type="InterPro" id="IPR036397">
    <property type="entry name" value="RNaseH_sf"/>
</dbReference>
<protein>
    <recommendedName>
        <fullName evidence="5">RNase H type-1 domain-containing protein</fullName>
    </recommendedName>
</protein>
<gene>
    <name evidence="3" type="ORF">CEURO_LOCUS16426</name>
</gene>
<evidence type="ECO:0000313" key="4">
    <source>
        <dbReference type="Proteomes" id="UP001152484"/>
    </source>
</evidence>
<dbReference type="Proteomes" id="UP001152484">
    <property type="component" value="Unassembled WGS sequence"/>
</dbReference>
<dbReference type="Pfam" id="PF13456">
    <property type="entry name" value="RVT_3"/>
    <property type="match status" value="1"/>
</dbReference>
<feature type="domain" description="Reverse transcriptase zinc-binding" evidence="2">
    <location>
        <begin position="69"/>
        <end position="115"/>
    </location>
</feature>
<accession>A0A9P0ZMG3</accession>
<dbReference type="InterPro" id="IPR026960">
    <property type="entry name" value="RVT-Znf"/>
</dbReference>
<dbReference type="InterPro" id="IPR052929">
    <property type="entry name" value="RNase_H-like_EbsB-rel"/>
</dbReference>
<dbReference type="PANTHER" id="PTHR47074:SF11">
    <property type="entry name" value="REVERSE TRANSCRIPTASE-LIKE PROTEIN"/>
    <property type="match status" value="1"/>
</dbReference>
<reference evidence="3" key="1">
    <citation type="submission" date="2022-07" db="EMBL/GenBank/DDBJ databases">
        <authorList>
            <person name="Macas J."/>
            <person name="Novak P."/>
            <person name="Neumann P."/>
        </authorList>
    </citation>
    <scope>NUCLEOTIDE SEQUENCE</scope>
</reference>
<organism evidence="3 4">
    <name type="scientific">Cuscuta europaea</name>
    <name type="common">European dodder</name>
    <dbReference type="NCBI Taxonomy" id="41803"/>
    <lineage>
        <taxon>Eukaryota</taxon>
        <taxon>Viridiplantae</taxon>
        <taxon>Streptophyta</taxon>
        <taxon>Embryophyta</taxon>
        <taxon>Tracheophyta</taxon>
        <taxon>Spermatophyta</taxon>
        <taxon>Magnoliopsida</taxon>
        <taxon>eudicotyledons</taxon>
        <taxon>Gunneridae</taxon>
        <taxon>Pentapetalae</taxon>
        <taxon>asterids</taxon>
        <taxon>lamiids</taxon>
        <taxon>Solanales</taxon>
        <taxon>Convolvulaceae</taxon>
        <taxon>Cuscuteae</taxon>
        <taxon>Cuscuta</taxon>
        <taxon>Cuscuta subgen. Cuscuta</taxon>
    </lineage>
</organism>
<dbReference type="InterPro" id="IPR002156">
    <property type="entry name" value="RNaseH_domain"/>
</dbReference>
<dbReference type="PANTHER" id="PTHR47074">
    <property type="entry name" value="BNAC02G40300D PROTEIN"/>
    <property type="match status" value="1"/>
</dbReference>
<dbReference type="InterPro" id="IPR044730">
    <property type="entry name" value="RNase_H-like_dom_plant"/>
</dbReference>
<evidence type="ECO:0008006" key="5">
    <source>
        <dbReference type="Google" id="ProtNLM"/>
    </source>
</evidence>
<dbReference type="GO" id="GO:0003676">
    <property type="term" value="F:nucleic acid binding"/>
    <property type="evidence" value="ECO:0007669"/>
    <property type="project" value="InterPro"/>
</dbReference>
<dbReference type="Gene3D" id="3.30.420.10">
    <property type="entry name" value="Ribonuclease H-like superfamily/Ribonuclease H"/>
    <property type="match status" value="1"/>
</dbReference>
<name>A0A9P0ZMG3_CUSEU</name>
<dbReference type="OrthoDB" id="1297712at2759"/>
<dbReference type="SUPFAM" id="SSF53098">
    <property type="entry name" value="Ribonuclease H-like"/>
    <property type="match status" value="1"/>
</dbReference>
<dbReference type="CDD" id="cd06222">
    <property type="entry name" value="RNase_H_like"/>
    <property type="match status" value="1"/>
</dbReference>
<evidence type="ECO:0000259" key="2">
    <source>
        <dbReference type="Pfam" id="PF13966"/>
    </source>
</evidence>
<feature type="domain" description="RNase H type-1" evidence="1">
    <location>
        <begin position="218"/>
        <end position="337"/>
    </location>
</feature>
<dbReference type="AlphaFoldDB" id="A0A9P0ZMG3"/>